<evidence type="ECO:0000313" key="3">
    <source>
        <dbReference type="Proteomes" id="UP000324298"/>
    </source>
</evidence>
<dbReference type="AlphaFoldDB" id="A0A5A9XH99"/>
<name>A0A5A9XH99_9BACT</name>
<dbReference type="EMBL" id="SRSD01000004">
    <property type="protein sequence ID" value="KAA0892194.1"/>
    <property type="molecule type" value="Genomic_DNA"/>
</dbReference>
<accession>A0A5A9XH99</accession>
<feature type="chain" id="PRO_5023132289" description="Porin" evidence="1">
    <location>
        <begin position="24"/>
        <end position="420"/>
    </location>
</feature>
<evidence type="ECO:0000313" key="2">
    <source>
        <dbReference type="EMBL" id="KAA0892194.1"/>
    </source>
</evidence>
<keyword evidence="1" id="KW-0732">Signal</keyword>
<organism evidence="2 3">
    <name type="scientific">Oryzomonas rubra</name>
    <dbReference type="NCBI Taxonomy" id="2509454"/>
    <lineage>
        <taxon>Bacteria</taxon>
        <taxon>Pseudomonadati</taxon>
        <taxon>Thermodesulfobacteriota</taxon>
        <taxon>Desulfuromonadia</taxon>
        <taxon>Geobacterales</taxon>
        <taxon>Geobacteraceae</taxon>
        <taxon>Oryzomonas</taxon>
    </lineage>
</organism>
<proteinExistence type="predicted"/>
<dbReference type="RefSeq" id="WP_149307131.1">
    <property type="nucleotide sequence ID" value="NZ_SRSD01000004.1"/>
</dbReference>
<keyword evidence="3" id="KW-1185">Reference proteome</keyword>
<comment type="caution">
    <text evidence="2">The sequence shown here is derived from an EMBL/GenBank/DDBJ whole genome shotgun (WGS) entry which is preliminary data.</text>
</comment>
<protein>
    <recommendedName>
        <fullName evidence="4">Porin</fullName>
    </recommendedName>
</protein>
<reference evidence="2 3" key="1">
    <citation type="submission" date="2019-04" db="EMBL/GenBank/DDBJ databases">
        <title>Geobacter ruber sp. nov., ferric-reducing bacteria isolated from paddy soil.</title>
        <authorList>
            <person name="Xu Z."/>
            <person name="Masuda Y."/>
            <person name="Itoh H."/>
            <person name="Senoo K."/>
        </authorList>
    </citation>
    <scope>NUCLEOTIDE SEQUENCE [LARGE SCALE GENOMIC DNA]</scope>
    <source>
        <strain evidence="2 3">Red88</strain>
    </source>
</reference>
<dbReference type="Proteomes" id="UP000324298">
    <property type="component" value="Unassembled WGS sequence"/>
</dbReference>
<evidence type="ECO:0000256" key="1">
    <source>
        <dbReference type="SAM" id="SignalP"/>
    </source>
</evidence>
<dbReference type="OrthoDB" id="5413915at2"/>
<evidence type="ECO:0008006" key="4">
    <source>
        <dbReference type="Google" id="ProtNLM"/>
    </source>
</evidence>
<feature type="signal peptide" evidence="1">
    <location>
        <begin position="1"/>
        <end position="23"/>
    </location>
</feature>
<sequence>MKRGIIGVVACAAAVTLAVPALAIDFSGYGAVRVGTYWTQNQYYNARTAATAPGARRSDSDFSLDLMGDSLVGIRAKEGDFSAVAEIGAYNPKAESKGPEVRLLFGEWDFGNGKLRVGKAPSPYVYRTQMAWDSDGGMNAYGSLWDGRYAQIKLTMNNGFYFTLMQPRTGGAANFTSNVTAPNDTLAEFGQTGTAYSTTYVNYNTVMPKIVTGYEGKLGSWTYGGGVSYNMYQVERTTAIGAATTVPLTKADIHSYLVFFHGKVDLSPVEFSYNIFTGRNLGDLMSSAASAYVTSGGSTGYNAYSGLPGTFISNVTGGTGTGAYYDVANDANAYTYGGWGQIGYTVSPKLKIYAGASFVSDDNRVTRSDDRLAVFANAQYQVSRNFKIVPEIGFLNDMYNTVGNKEPRTLFAGAKWEMTF</sequence>
<gene>
    <name evidence="2" type="ORF">ET418_08315</name>
</gene>